<dbReference type="InterPro" id="IPR009072">
    <property type="entry name" value="Histone-fold"/>
</dbReference>
<keyword evidence="1" id="KW-1185">Reference proteome</keyword>
<evidence type="ECO:0000313" key="2">
    <source>
        <dbReference type="WBParaSite" id="nRc.2.0.1.t29729-RA"/>
    </source>
</evidence>
<proteinExistence type="predicted"/>
<name>A0A915JUI4_ROMCU</name>
<dbReference type="AlphaFoldDB" id="A0A915JUI4"/>
<dbReference type="Proteomes" id="UP000887565">
    <property type="component" value="Unplaced"/>
</dbReference>
<reference evidence="2" key="1">
    <citation type="submission" date="2022-11" db="UniProtKB">
        <authorList>
            <consortium name="WormBaseParasite"/>
        </authorList>
    </citation>
    <scope>IDENTIFICATION</scope>
</reference>
<dbReference type="SUPFAM" id="SSF47113">
    <property type="entry name" value="Histone-fold"/>
    <property type="match status" value="1"/>
</dbReference>
<organism evidence="1 2">
    <name type="scientific">Romanomermis culicivorax</name>
    <name type="common">Nematode worm</name>
    <dbReference type="NCBI Taxonomy" id="13658"/>
    <lineage>
        <taxon>Eukaryota</taxon>
        <taxon>Metazoa</taxon>
        <taxon>Ecdysozoa</taxon>
        <taxon>Nematoda</taxon>
        <taxon>Enoplea</taxon>
        <taxon>Dorylaimia</taxon>
        <taxon>Mermithida</taxon>
        <taxon>Mermithoidea</taxon>
        <taxon>Mermithidae</taxon>
        <taxon>Romanomermis</taxon>
    </lineage>
</organism>
<protein>
    <submittedName>
        <fullName evidence="2">Uncharacterized protein</fullName>
    </submittedName>
</protein>
<evidence type="ECO:0000313" key="1">
    <source>
        <dbReference type="Proteomes" id="UP000887565"/>
    </source>
</evidence>
<dbReference type="WBParaSite" id="nRc.2.0.1.t29729-RA">
    <property type="protein sequence ID" value="nRc.2.0.1.t29729-RA"/>
    <property type="gene ID" value="nRc.2.0.1.g29729"/>
</dbReference>
<accession>A0A915JUI4</accession>
<dbReference type="Gene3D" id="1.10.20.10">
    <property type="entry name" value="Histone, subunit A"/>
    <property type="match status" value="1"/>
</dbReference>
<sequence length="116" mass="13572">MKSSPEVTNVSQDALLTMTKAAFYCFRLEYIDSHHCNLAEFFIGYIAQRANQKRKSRRDVQYADLASYVQDEDDVEFLQVCLIVELRFVKGENITIDPYPYPVLRLLLIFQRLSIL</sequence>
<dbReference type="GO" id="GO:0046982">
    <property type="term" value="F:protein heterodimerization activity"/>
    <property type="evidence" value="ECO:0007669"/>
    <property type="project" value="InterPro"/>
</dbReference>